<dbReference type="Gene3D" id="3.20.100.30">
    <property type="entry name" value="VTC, catalytic tunnel domain"/>
    <property type="match status" value="1"/>
</dbReference>
<dbReference type="PATRIC" id="fig|742737.3.peg.2707"/>
<dbReference type="InterPro" id="IPR042267">
    <property type="entry name" value="VTC_sf"/>
</dbReference>
<gene>
    <name evidence="2" type="ORF">HMPREF9473_02698</name>
</gene>
<organism evidence="2 3">
    <name type="scientific">Hungatella hathewayi WAL-18680</name>
    <dbReference type="NCBI Taxonomy" id="742737"/>
    <lineage>
        <taxon>Bacteria</taxon>
        <taxon>Bacillati</taxon>
        <taxon>Bacillota</taxon>
        <taxon>Clostridia</taxon>
        <taxon>Lachnospirales</taxon>
        <taxon>Lachnospiraceae</taxon>
        <taxon>Hungatella</taxon>
    </lineage>
</organism>
<name>G5IGS0_9FIRM</name>
<dbReference type="RefSeq" id="WP_006780677.1">
    <property type="nucleotide sequence ID" value="NZ_CP040506.1"/>
</dbReference>
<dbReference type="Proteomes" id="UP000005384">
    <property type="component" value="Unassembled WGS sequence"/>
</dbReference>
<accession>G5IGS0</accession>
<dbReference type="InterPro" id="IPR018966">
    <property type="entry name" value="VTC_domain"/>
</dbReference>
<evidence type="ECO:0000313" key="2">
    <source>
        <dbReference type="EMBL" id="EHI59317.1"/>
    </source>
</evidence>
<evidence type="ECO:0000259" key="1">
    <source>
        <dbReference type="Pfam" id="PF09359"/>
    </source>
</evidence>
<sequence length="233" mass="27904">MSLKGDYRYEQKYLIKKAQHIELRQILSTMMEQDKHAGETGEYMIRSLYFDDMYRSAYREKLDGVYARKKYRVRVYNCEDTIIHLECKHKQGAYIFKESVPLRREEYDSLLAGDLAFLLKREEPIAKEFFVDARTALLRPEVIVDYEREPYIYDAGTVRITFDKEVRAGRPEDDIFDDKIPTYGVLRPDEMILEIKFTGYLPERIRRLFYVNHFTQTSASKYCLCADKIREYR</sequence>
<dbReference type="GO" id="GO:0006799">
    <property type="term" value="P:polyphosphate biosynthetic process"/>
    <property type="evidence" value="ECO:0007669"/>
    <property type="project" value="UniProtKB-ARBA"/>
</dbReference>
<dbReference type="AlphaFoldDB" id="G5IGS0"/>
<feature type="domain" description="VTC" evidence="1">
    <location>
        <begin position="8"/>
        <end position="225"/>
    </location>
</feature>
<dbReference type="HOGENOM" id="CLU_098613_0_0_9"/>
<evidence type="ECO:0000313" key="3">
    <source>
        <dbReference type="Proteomes" id="UP000005384"/>
    </source>
</evidence>
<proteinExistence type="predicted"/>
<reference evidence="2 3" key="1">
    <citation type="submission" date="2011-08" db="EMBL/GenBank/DDBJ databases">
        <title>The Genome Sequence of Clostridium hathewayi WAL-18680.</title>
        <authorList>
            <consortium name="The Broad Institute Genome Sequencing Platform"/>
            <person name="Earl A."/>
            <person name="Ward D."/>
            <person name="Feldgarden M."/>
            <person name="Gevers D."/>
            <person name="Finegold S.M."/>
            <person name="Summanen P.H."/>
            <person name="Molitoris D.R."/>
            <person name="Song M."/>
            <person name="Daigneault M."/>
            <person name="Allen-Vercoe E."/>
            <person name="Young S.K."/>
            <person name="Zeng Q."/>
            <person name="Gargeya S."/>
            <person name="Fitzgerald M."/>
            <person name="Haas B."/>
            <person name="Abouelleil A."/>
            <person name="Alvarado L."/>
            <person name="Arachchi H.M."/>
            <person name="Berlin A."/>
            <person name="Brown A."/>
            <person name="Chapman S.B."/>
            <person name="Chen Z."/>
            <person name="Dunbar C."/>
            <person name="Freedman E."/>
            <person name="Gearin G."/>
            <person name="Gellesch M."/>
            <person name="Goldberg J."/>
            <person name="Griggs A."/>
            <person name="Gujja S."/>
            <person name="Heiman D."/>
            <person name="Howarth C."/>
            <person name="Larson L."/>
            <person name="Lui A."/>
            <person name="MacDonald P.J.P."/>
            <person name="Montmayeur A."/>
            <person name="Murphy C."/>
            <person name="Neiman D."/>
            <person name="Pearson M."/>
            <person name="Priest M."/>
            <person name="Roberts A."/>
            <person name="Saif S."/>
            <person name="Shea T."/>
            <person name="Shenoy N."/>
            <person name="Sisk P."/>
            <person name="Stolte C."/>
            <person name="Sykes S."/>
            <person name="Wortman J."/>
            <person name="Nusbaum C."/>
            <person name="Birren B."/>
        </authorList>
    </citation>
    <scope>NUCLEOTIDE SEQUENCE [LARGE SCALE GENOMIC DNA]</scope>
    <source>
        <strain evidence="2 3">WAL-18680</strain>
    </source>
</reference>
<comment type="caution">
    <text evidence="2">The sequence shown here is derived from an EMBL/GenBank/DDBJ whole genome shotgun (WGS) entry which is preliminary data.</text>
</comment>
<dbReference type="CDD" id="cd07750">
    <property type="entry name" value="PolyPPase_VTC_like"/>
    <property type="match status" value="1"/>
</dbReference>
<keyword evidence="3" id="KW-1185">Reference proteome</keyword>
<dbReference type="Pfam" id="PF09359">
    <property type="entry name" value="VTC"/>
    <property type="match status" value="1"/>
</dbReference>
<dbReference type="EMBL" id="ADLN01000062">
    <property type="protein sequence ID" value="EHI59317.1"/>
    <property type="molecule type" value="Genomic_DNA"/>
</dbReference>
<protein>
    <recommendedName>
        <fullName evidence="1">VTC domain-containing protein</fullName>
    </recommendedName>
</protein>